<proteinExistence type="inferred from homology"/>
<evidence type="ECO:0000256" key="1">
    <source>
        <dbReference type="ARBA" id="ARBA00005531"/>
    </source>
</evidence>
<comment type="similarity">
    <text evidence="1">Belongs to the thiolase-like superfamily. Chalcone/stilbene synthases family.</text>
</comment>
<protein>
    <submittedName>
        <fullName evidence="7">PhlD</fullName>
    </submittedName>
</protein>
<accession>A0AAV2VNH4</accession>
<dbReference type="GO" id="GO:0030639">
    <property type="term" value="P:polyketide biosynthetic process"/>
    <property type="evidence" value="ECO:0007669"/>
    <property type="project" value="TreeGrafter"/>
</dbReference>
<keyword evidence="3" id="KW-0012">Acyltransferase</keyword>
<feature type="domain" description="Chalcone/stilbene synthase C-terminal" evidence="6">
    <location>
        <begin position="208"/>
        <end position="341"/>
    </location>
</feature>
<evidence type="ECO:0000259" key="6">
    <source>
        <dbReference type="Pfam" id="PF02797"/>
    </source>
</evidence>
<evidence type="ECO:0000259" key="5">
    <source>
        <dbReference type="Pfam" id="PF00195"/>
    </source>
</evidence>
<sequence length="347" mass="38733">MSVLSKPSVYFPEYTVTQEEIIECLRQLHSDQPHAEKAFDMVRNSSIDKRHLIVPLDKVVSLEDFDERSMIYDEQARLMSEQTARQAIENAGLQPKDISMVIVTSCTGFMMPSLTAHLINALKLKDSTIQLPMAQMGCVAGAAAVNRAFDHCNQSVQNNALIVALETSSLCFDKYANRIQDFVTNSLFGDACAAVVMRGDDQTSGMKLTHSACHFLPESEAFIRYDMTPRGFKFSLDKEVMYSIERVAPVIDQFVQSSKEKTSKELDFYLFHTGGRRIQDEVERTLELTSDALDHSRACLRETGNTSSAAVIDVLRRSFAHRKAGEQGVMAAFGPGFTTEMALGTWQ</sequence>
<dbReference type="Pfam" id="PF00195">
    <property type="entry name" value="Chal_sti_synt_N"/>
    <property type="match status" value="1"/>
</dbReference>
<evidence type="ECO:0000313" key="7">
    <source>
        <dbReference type="EMBL" id="CCO46001.1"/>
    </source>
</evidence>
<dbReference type="InterPro" id="IPR011141">
    <property type="entry name" value="Polyketide_synthase_type-III"/>
</dbReference>
<evidence type="ECO:0000313" key="8">
    <source>
        <dbReference type="Proteomes" id="UP000018211"/>
    </source>
</evidence>
<dbReference type="PIRSF" id="PIRSF000451">
    <property type="entry name" value="PKS_III"/>
    <property type="match status" value="1"/>
</dbReference>
<dbReference type="InterPro" id="IPR012328">
    <property type="entry name" value="Chalcone/stilbene_synt_C"/>
</dbReference>
<feature type="active site" description="Acyl-thioester intermediate" evidence="4">
    <location>
        <position position="138"/>
    </location>
</feature>
<dbReference type="EMBL" id="CAOF01000071">
    <property type="protein sequence ID" value="CCO46001.1"/>
    <property type="molecule type" value="Genomic_DNA"/>
</dbReference>
<dbReference type="PANTHER" id="PTHR11877:SF99">
    <property type="entry name" value="1,3,6,8-TETRAHYDROXYNAPHTHALENE SYNTHASE"/>
    <property type="match status" value="1"/>
</dbReference>
<evidence type="ECO:0000256" key="2">
    <source>
        <dbReference type="ARBA" id="ARBA00022679"/>
    </source>
</evidence>
<reference evidence="7 8" key="1">
    <citation type="journal article" date="2013" name="ISME J.">
        <title>Comparative genomics of pathogenic lineages of Vibrio nigripulchritudo identifies virulence-associated traits.</title>
        <authorList>
            <person name="Goudenege D."/>
            <person name="Labreuche Y."/>
            <person name="Krin E."/>
            <person name="Ansquer D."/>
            <person name="Mangenot S."/>
            <person name="Calteau A."/>
            <person name="Medigue C."/>
            <person name="Mazel D."/>
            <person name="Polz M.F."/>
            <person name="Le Roux F."/>
        </authorList>
    </citation>
    <scope>NUCLEOTIDE SEQUENCE [LARGE SCALE GENOMIC DNA]</scope>
    <source>
        <strain evidence="7 8">SOn1</strain>
    </source>
</reference>
<keyword evidence="2" id="KW-0808">Transferase</keyword>
<gene>
    <name evidence="7" type="primary">phlD</name>
    <name evidence="7" type="ORF">VIBNISOn1_1620020</name>
</gene>
<dbReference type="RefSeq" id="WP_022611265.1">
    <property type="nucleotide sequence ID" value="NZ_LK391965.1"/>
</dbReference>
<dbReference type="InterPro" id="IPR016039">
    <property type="entry name" value="Thiolase-like"/>
</dbReference>
<dbReference type="Proteomes" id="UP000018211">
    <property type="component" value="Unassembled WGS sequence"/>
</dbReference>
<evidence type="ECO:0000256" key="3">
    <source>
        <dbReference type="ARBA" id="ARBA00023315"/>
    </source>
</evidence>
<organism evidence="7 8">
    <name type="scientific">Vibrio nigripulchritudo SOn1</name>
    <dbReference type="NCBI Taxonomy" id="1238450"/>
    <lineage>
        <taxon>Bacteria</taxon>
        <taxon>Pseudomonadati</taxon>
        <taxon>Pseudomonadota</taxon>
        <taxon>Gammaproteobacteria</taxon>
        <taxon>Vibrionales</taxon>
        <taxon>Vibrionaceae</taxon>
        <taxon>Vibrio</taxon>
    </lineage>
</organism>
<dbReference type="GO" id="GO:0016747">
    <property type="term" value="F:acyltransferase activity, transferring groups other than amino-acyl groups"/>
    <property type="evidence" value="ECO:0007669"/>
    <property type="project" value="InterPro"/>
</dbReference>
<dbReference type="SUPFAM" id="SSF53901">
    <property type="entry name" value="Thiolase-like"/>
    <property type="match status" value="2"/>
</dbReference>
<dbReference type="Pfam" id="PF02797">
    <property type="entry name" value="Chal_sti_synt_C"/>
    <property type="match status" value="1"/>
</dbReference>
<comment type="caution">
    <text evidence="7">The sequence shown here is derived from an EMBL/GenBank/DDBJ whole genome shotgun (WGS) entry which is preliminary data.</text>
</comment>
<dbReference type="InterPro" id="IPR001099">
    <property type="entry name" value="Chalcone/stilbene_synt_N"/>
</dbReference>
<evidence type="ECO:0000256" key="4">
    <source>
        <dbReference type="PIRSR" id="PIRSR000451-1"/>
    </source>
</evidence>
<dbReference type="CDD" id="cd00831">
    <property type="entry name" value="CHS_like"/>
    <property type="match status" value="1"/>
</dbReference>
<dbReference type="Gene3D" id="3.40.47.10">
    <property type="match status" value="2"/>
</dbReference>
<feature type="domain" description="Chalcone/stilbene synthase N-terminal" evidence="5">
    <location>
        <begin position="11"/>
        <end position="199"/>
    </location>
</feature>
<dbReference type="AlphaFoldDB" id="A0AAV2VNH4"/>
<name>A0AAV2VNH4_9VIBR</name>
<dbReference type="PANTHER" id="PTHR11877">
    <property type="entry name" value="HYDROXYMETHYLGLUTARYL-COA SYNTHASE"/>
    <property type="match status" value="1"/>
</dbReference>